<dbReference type="GO" id="GO:0009279">
    <property type="term" value="C:cell outer membrane"/>
    <property type="evidence" value="ECO:0007669"/>
    <property type="project" value="UniProtKB-SubCell"/>
</dbReference>
<accession>A0A848F678</accession>
<evidence type="ECO:0000256" key="3">
    <source>
        <dbReference type="ARBA" id="ARBA00022448"/>
    </source>
</evidence>
<feature type="signal peptide" evidence="9">
    <location>
        <begin position="1"/>
        <end position="23"/>
    </location>
</feature>
<evidence type="ECO:0000256" key="5">
    <source>
        <dbReference type="ARBA" id="ARBA00022692"/>
    </source>
</evidence>
<dbReference type="PANTHER" id="PTHR30026">
    <property type="entry name" value="OUTER MEMBRANE PROTEIN TOLC"/>
    <property type="match status" value="1"/>
</dbReference>
<keyword evidence="7" id="KW-0998">Cell outer membrane</keyword>
<dbReference type="Proteomes" id="UP000574067">
    <property type="component" value="Unassembled WGS sequence"/>
</dbReference>
<protein>
    <submittedName>
        <fullName evidence="10">TolC family outer membrane protein</fullName>
    </submittedName>
</protein>
<dbReference type="AlphaFoldDB" id="A0A848F678"/>
<dbReference type="RefSeq" id="WP_169159101.1">
    <property type="nucleotide sequence ID" value="NZ_JABBFW010000002.1"/>
</dbReference>
<keyword evidence="11" id="KW-1185">Reference proteome</keyword>
<dbReference type="PANTHER" id="PTHR30026:SF20">
    <property type="entry name" value="OUTER MEMBRANE PROTEIN TOLC"/>
    <property type="match status" value="1"/>
</dbReference>
<keyword evidence="9" id="KW-0732">Signal</keyword>
<dbReference type="GO" id="GO:1990281">
    <property type="term" value="C:efflux pump complex"/>
    <property type="evidence" value="ECO:0007669"/>
    <property type="project" value="TreeGrafter"/>
</dbReference>
<comment type="subcellular location">
    <subcellularLocation>
        <location evidence="1">Cell outer membrane</location>
    </subcellularLocation>
</comment>
<gene>
    <name evidence="10" type="ORF">HHL10_04265</name>
</gene>
<dbReference type="InterPro" id="IPR010130">
    <property type="entry name" value="T1SS_OMP_TolC"/>
</dbReference>
<dbReference type="EMBL" id="JABBFW010000002">
    <property type="protein sequence ID" value="NML14195.1"/>
    <property type="molecule type" value="Genomic_DNA"/>
</dbReference>
<evidence type="ECO:0000313" key="11">
    <source>
        <dbReference type="Proteomes" id="UP000574067"/>
    </source>
</evidence>
<dbReference type="InterPro" id="IPR003423">
    <property type="entry name" value="OMP_efflux"/>
</dbReference>
<evidence type="ECO:0000256" key="2">
    <source>
        <dbReference type="ARBA" id="ARBA00007613"/>
    </source>
</evidence>
<keyword evidence="6" id="KW-0472">Membrane</keyword>
<comment type="similarity">
    <text evidence="2">Belongs to the outer membrane factor (OMF) (TC 1.B.17) family.</text>
</comment>
<dbReference type="Pfam" id="PF02321">
    <property type="entry name" value="OEP"/>
    <property type="match status" value="2"/>
</dbReference>
<evidence type="ECO:0000313" key="10">
    <source>
        <dbReference type="EMBL" id="NML14195.1"/>
    </source>
</evidence>
<dbReference type="GO" id="GO:0015562">
    <property type="term" value="F:efflux transmembrane transporter activity"/>
    <property type="evidence" value="ECO:0007669"/>
    <property type="project" value="InterPro"/>
</dbReference>
<sequence length="445" mass="47684">MPSPIKLRRLAGLLLALAGAAQAQGLTELYQAARGFDATYLSARALAESAPYRAAQSKALNRPNVALAGSATRTDGSVSNGAFDRSRDANTKQLALNARQPLFNRANDATIAQAEQSLQASLAELQVAEQDLLVRVAQAYFDVLGAQDTLTTTRASKQAIAEQLASAKRNFEVGTATITDTREAQARFDLATAQEIAADNDLRTKRNALDQLVGRSGVEPLPLRQPVRLPQELAPERIEPWLEASRTQHPQVQRAQAALEIARLETDKARAGALPTVELVGAVSRSNSNGASVVGTSSDGTTQTRSIGVQLNLPLYAGGSIQNRVEETLRLEERARNDLEAAQRAVALQTRQLWSAVLSGRAQVGALEAAESSSRLALEATQLGYRVGVRVNLDVLNAQTQLYTTQRDLARARYDLLVGALKMRQAAGLLEPGDLQPVEGMLGAQ</sequence>
<keyword evidence="5" id="KW-0812">Transmembrane</keyword>
<evidence type="ECO:0000256" key="6">
    <source>
        <dbReference type="ARBA" id="ARBA00023136"/>
    </source>
</evidence>
<name>A0A848F678_9BURK</name>
<dbReference type="InterPro" id="IPR051906">
    <property type="entry name" value="TolC-like"/>
</dbReference>
<evidence type="ECO:0000256" key="1">
    <source>
        <dbReference type="ARBA" id="ARBA00004442"/>
    </source>
</evidence>
<keyword evidence="4" id="KW-1134">Transmembrane beta strand</keyword>
<reference evidence="10 11" key="1">
    <citation type="submission" date="2020-04" db="EMBL/GenBank/DDBJ databases">
        <title>Azohydromonas sp. isolated from soil.</title>
        <authorList>
            <person name="Dahal R.H."/>
        </authorList>
    </citation>
    <scope>NUCLEOTIDE SEQUENCE [LARGE SCALE GENOMIC DNA]</scope>
    <source>
        <strain evidence="10 11">G-1-1-14</strain>
    </source>
</reference>
<evidence type="ECO:0000256" key="8">
    <source>
        <dbReference type="SAM" id="Coils"/>
    </source>
</evidence>
<dbReference type="GO" id="GO:0015288">
    <property type="term" value="F:porin activity"/>
    <property type="evidence" value="ECO:0007669"/>
    <property type="project" value="TreeGrafter"/>
</dbReference>
<dbReference type="Gene3D" id="1.20.1600.10">
    <property type="entry name" value="Outer membrane efflux proteins (OEP)"/>
    <property type="match status" value="1"/>
</dbReference>
<evidence type="ECO:0000256" key="4">
    <source>
        <dbReference type="ARBA" id="ARBA00022452"/>
    </source>
</evidence>
<dbReference type="SUPFAM" id="SSF56954">
    <property type="entry name" value="Outer membrane efflux proteins (OEP)"/>
    <property type="match status" value="1"/>
</dbReference>
<evidence type="ECO:0000256" key="9">
    <source>
        <dbReference type="SAM" id="SignalP"/>
    </source>
</evidence>
<feature type="coiled-coil region" evidence="8">
    <location>
        <begin position="322"/>
        <end position="352"/>
    </location>
</feature>
<dbReference type="NCBIfam" id="TIGR01844">
    <property type="entry name" value="type_I_sec_TolC"/>
    <property type="match status" value="1"/>
</dbReference>
<keyword evidence="3" id="KW-0813">Transport</keyword>
<comment type="caution">
    <text evidence="10">The sequence shown here is derived from an EMBL/GenBank/DDBJ whole genome shotgun (WGS) entry which is preliminary data.</text>
</comment>
<keyword evidence="8" id="KW-0175">Coiled coil</keyword>
<organism evidence="10 11">
    <name type="scientific">Azohydromonas caseinilytica</name>
    <dbReference type="NCBI Taxonomy" id="2728836"/>
    <lineage>
        <taxon>Bacteria</taxon>
        <taxon>Pseudomonadati</taxon>
        <taxon>Pseudomonadota</taxon>
        <taxon>Betaproteobacteria</taxon>
        <taxon>Burkholderiales</taxon>
        <taxon>Sphaerotilaceae</taxon>
        <taxon>Azohydromonas</taxon>
    </lineage>
</organism>
<evidence type="ECO:0000256" key="7">
    <source>
        <dbReference type="ARBA" id="ARBA00023237"/>
    </source>
</evidence>
<proteinExistence type="inferred from homology"/>
<feature type="chain" id="PRO_5032963262" evidence="9">
    <location>
        <begin position="24"/>
        <end position="445"/>
    </location>
</feature>